<feature type="transmembrane region" description="Helical" evidence="1">
    <location>
        <begin position="97"/>
        <end position="123"/>
    </location>
</feature>
<gene>
    <name evidence="2" type="ORF">Tci_874635</name>
</gene>
<evidence type="ECO:0000256" key="1">
    <source>
        <dbReference type="SAM" id="Phobius"/>
    </source>
</evidence>
<keyword evidence="1" id="KW-0472">Membrane</keyword>
<name>A0A699T188_TANCI</name>
<proteinExistence type="predicted"/>
<protein>
    <submittedName>
        <fullName evidence="2">Uncharacterized protein</fullName>
    </submittedName>
</protein>
<comment type="caution">
    <text evidence="2">The sequence shown here is derived from an EMBL/GenBank/DDBJ whole genome shotgun (WGS) entry which is preliminary data.</text>
</comment>
<evidence type="ECO:0000313" key="2">
    <source>
        <dbReference type="EMBL" id="GFD02666.1"/>
    </source>
</evidence>
<accession>A0A699T188</accession>
<reference evidence="2" key="1">
    <citation type="journal article" date="2019" name="Sci. Rep.">
        <title>Draft genome of Tanacetum cinerariifolium, the natural source of mosquito coil.</title>
        <authorList>
            <person name="Yamashiro T."/>
            <person name="Shiraishi A."/>
            <person name="Satake H."/>
            <person name="Nakayama K."/>
        </authorList>
    </citation>
    <scope>NUCLEOTIDE SEQUENCE</scope>
</reference>
<dbReference type="EMBL" id="BKCJ011199535">
    <property type="protein sequence ID" value="GFD02666.1"/>
    <property type="molecule type" value="Genomic_DNA"/>
</dbReference>
<organism evidence="2">
    <name type="scientific">Tanacetum cinerariifolium</name>
    <name type="common">Dalmatian daisy</name>
    <name type="synonym">Chrysanthemum cinerariifolium</name>
    <dbReference type="NCBI Taxonomy" id="118510"/>
    <lineage>
        <taxon>Eukaryota</taxon>
        <taxon>Viridiplantae</taxon>
        <taxon>Streptophyta</taxon>
        <taxon>Embryophyta</taxon>
        <taxon>Tracheophyta</taxon>
        <taxon>Spermatophyta</taxon>
        <taxon>Magnoliopsida</taxon>
        <taxon>eudicotyledons</taxon>
        <taxon>Gunneridae</taxon>
        <taxon>Pentapetalae</taxon>
        <taxon>asterids</taxon>
        <taxon>campanulids</taxon>
        <taxon>Asterales</taxon>
        <taxon>Asteraceae</taxon>
        <taxon>Asteroideae</taxon>
        <taxon>Anthemideae</taxon>
        <taxon>Anthemidinae</taxon>
        <taxon>Tanacetum</taxon>
    </lineage>
</organism>
<sequence length="137" mass="14293">GAGRRYQAGRGRPVAGLAVSRAVAQHHRKAQPARLSHHFAGLYGGIAVWQCLQLPPHPLAGLVRYIYVYPARHLGYGSDAGGAASGRPATASYLNGWLLLVTSASVIGLVCGTLMLGLAVAAYRQRLRAAITAPVAA</sequence>
<dbReference type="AlphaFoldDB" id="A0A699T188"/>
<feature type="non-terminal residue" evidence="2">
    <location>
        <position position="1"/>
    </location>
</feature>
<keyword evidence="1" id="KW-0812">Transmembrane</keyword>
<keyword evidence="1" id="KW-1133">Transmembrane helix</keyword>